<feature type="region of interest" description="Disordered" evidence="2">
    <location>
        <begin position="455"/>
        <end position="490"/>
    </location>
</feature>
<dbReference type="Gene3D" id="2.60.40.10">
    <property type="entry name" value="Immunoglobulins"/>
    <property type="match status" value="1"/>
</dbReference>
<sequence length="846" mass="94715">MRSFKLMFLFWCFGMLIFMPSVYADIPNKTVVLGDKAYNFKYANSKEHYPEIIEQLMLIDDYQIYLKGSDGNWYQNSSGNIVDNTNIPFVTYKNGEGKITEYYHYDGEEFKLEVISASFLSDSQVKIIFNKEVDQASALDKSMYVVDSKILGDNDRIELLDDKKTVVIVLESPLELDKKHNIYVSEKISDSYHNSIGSAYKKNTLLLNDFSKLQESTLNNVDIIATEKIFSSKVVNGDIYLSGSNLKIKNCTIKGKIFVDPGDEGNVEIANVKADEIVVLSGGENSIHLIDSEIKKLNIMSKNKSKLVRVVLESNTKILKTFISSNVILDVINGEFGTVDIENFYIDEKIVELRGSFRGSIVLRGNINLKAAHNAKIKKVKIEPVNFNPRINLEGNFESVEVNRQSNMRITSGKVKKLIANSKVILIILEDAVIELLEDIRDNAEFEGKSKGRVTKIKGKDDKSSRDKPHDSHEYENERNNGSDFEHNKPTVRLSNINDVSINVDQEKAIDLSVDSNVRIEVSSSNNDIVETVIDGHTIHLIGKNQGQALITVTGRRNGYKSKSTTFNVTVNPKEIINHVPTVAQTITDQIAREGEDEITIDVSKTFIDADGDTLTISAVSDNEEVATVVVNGTELVVTPVSEGTAVIKVTADDKKGGTVSTNFNMTVFENKTSVSIDQFLGYTTVKVKNATAEGNDVTIKIIDKSNNSIKYNEQLKIENGECKFRVRLEAGRYDVYINVVNSGEIIQSTFTVIGEYGNIEIYKDQDDTVIRMIYPYAVMNPAVEGTTVTIKIIDESNNSIEYNEQGKFQNGVCEFRIRLEPGVYKAYINIVYLNKIQAKGFTIDN</sequence>
<organism evidence="4 5">
    <name type="scientific">Oceanirhabdus seepicola</name>
    <dbReference type="NCBI Taxonomy" id="2828781"/>
    <lineage>
        <taxon>Bacteria</taxon>
        <taxon>Bacillati</taxon>
        <taxon>Bacillota</taxon>
        <taxon>Clostridia</taxon>
        <taxon>Eubacteriales</taxon>
        <taxon>Clostridiaceae</taxon>
        <taxon>Oceanirhabdus</taxon>
    </lineage>
</organism>
<dbReference type="Gene3D" id="2.60.40.1220">
    <property type="match status" value="1"/>
</dbReference>
<keyword evidence="5" id="KW-1185">Reference proteome</keyword>
<dbReference type="InterPro" id="IPR014755">
    <property type="entry name" value="Cu-Rt/internalin_Ig-like"/>
</dbReference>
<dbReference type="InterPro" id="IPR013783">
    <property type="entry name" value="Ig-like_fold"/>
</dbReference>
<reference evidence="4" key="2">
    <citation type="submission" date="2021-04" db="EMBL/GenBank/DDBJ databases">
        <authorList>
            <person name="Dong X."/>
        </authorList>
    </citation>
    <scope>NUCLEOTIDE SEQUENCE</scope>
    <source>
        <strain evidence="4">ZWT</strain>
    </source>
</reference>
<evidence type="ECO:0000256" key="3">
    <source>
        <dbReference type="SAM" id="SignalP"/>
    </source>
</evidence>
<feature type="signal peptide" evidence="3">
    <location>
        <begin position="1"/>
        <end position="24"/>
    </location>
</feature>
<evidence type="ECO:0000313" key="4">
    <source>
        <dbReference type="EMBL" id="MCM1989818.1"/>
    </source>
</evidence>
<gene>
    <name evidence="4" type="ORF">KDK92_08705</name>
</gene>
<accession>A0A9J6NZF5</accession>
<protein>
    <recommendedName>
        <fullName evidence="6">BIG2 domain-containing protein</fullName>
    </recommendedName>
</protein>
<name>A0A9J6NZF5_9CLOT</name>
<evidence type="ECO:0000313" key="5">
    <source>
        <dbReference type="Proteomes" id="UP001056429"/>
    </source>
</evidence>
<feature type="chain" id="PRO_5039943040" description="BIG2 domain-containing protein" evidence="3">
    <location>
        <begin position="25"/>
        <end position="846"/>
    </location>
</feature>
<evidence type="ECO:0008006" key="6">
    <source>
        <dbReference type="Google" id="ProtNLM"/>
    </source>
</evidence>
<evidence type="ECO:0000256" key="1">
    <source>
        <dbReference type="ARBA" id="ARBA00022729"/>
    </source>
</evidence>
<dbReference type="AlphaFoldDB" id="A0A9J6NZF5"/>
<keyword evidence="1 3" id="KW-0732">Signal</keyword>
<dbReference type="Pfam" id="PF17963">
    <property type="entry name" value="Big_9"/>
    <property type="match status" value="1"/>
</dbReference>
<proteinExistence type="predicted"/>
<dbReference type="Proteomes" id="UP001056429">
    <property type="component" value="Unassembled WGS sequence"/>
</dbReference>
<dbReference type="RefSeq" id="WP_250858841.1">
    <property type="nucleotide sequence ID" value="NZ_JAGSOJ010000002.1"/>
</dbReference>
<dbReference type="EMBL" id="JAGSOJ010000002">
    <property type="protein sequence ID" value="MCM1989818.1"/>
    <property type="molecule type" value="Genomic_DNA"/>
</dbReference>
<evidence type="ECO:0000256" key="2">
    <source>
        <dbReference type="SAM" id="MobiDB-lite"/>
    </source>
</evidence>
<reference evidence="4" key="1">
    <citation type="journal article" date="2021" name="mSystems">
        <title>Bacteria and Archaea Synergistically Convert Glycine Betaine to Biogenic Methane in the Formosa Cold Seep of the South China Sea.</title>
        <authorList>
            <person name="Li L."/>
            <person name="Zhang W."/>
            <person name="Zhang S."/>
            <person name="Song L."/>
            <person name="Sun Q."/>
            <person name="Zhang H."/>
            <person name="Xiang H."/>
            <person name="Dong X."/>
        </authorList>
    </citation>
    <scope>NUCLEOTIDE SEQUENCE</scope>
    <source>
        <strain evidence="4">ZWT</strain>
    </source>
</reference>
<comment type="caution">
    <text evidence="4">The sequence shown here is derived from an EMBL/GenBank/DDBJ whole genome shotgun (WGS) entry which is preliminary data.</text>
</comment>
<feature type="compositionally biased region" description="Basic and acidic residues" evidence="2">
    <location>
        <begin position="458"/>
        <end position="489"/>
    </location>
</feature>